<organism evidence="1 2">
    <name type="scientific">Kushneria avicenniae</name>
    <dbReference type="NCBI Taxonomy" id="402385"/>
    <lineage>
        <taxon>Bacteria</taxon>
        <taxon>Pseudomonadati</taxon>
        <taxon>Pseudomonadota</taxon>
        <taxon>Gammaproteobacteria</taxon>
        <taxon>Oceanospirillales</taxon>
        <taxon>Halomonadaceae</taxon>
        <taxon>Kushneria</taxon>
    </lineage>
</organism>
<proteinExistence type="predicted"/>
<dbReference type="PANTHER" id="PTHR10224">
    <property type="entry name" value="ES1 PROTEIN HOMOLOG, MITOCHONDRIAL"/>
    <property type="match status" value="1"/>
</dbReference>
<dbReference type="Gene3D" id="3.40.50.880">
    <property type="match status" value="1"/>
</dbReference>
<dbReference type="Proteomes" id="UP000199046">
    <property type="component" value="Unassembled WGS sequence"/>
</dbReference>
<evidence type="ECO:0000313" key="1">
    <source>
        <dbReference type="EMBL" id="SFC29054.1"/>
    </source>
</evidence>
<reference evidence="2" key="1">
    <citation type="submission" date="2016-10" db="EMBL/GenBank/DDBJ databases">
        <authorList>
            <person name="Varghese N."/>
            <person name="Submissions S."/>
        </authorList>
    </citation>
    <scope>NUCLEOTIDE SEQUENCE [LARGE SCALE GENOMIC DNA]</scope>
    <source>
        <strain evidence="2">DSM 23439</strain>
    </source>
</reference>
<keyword evidence="2" id="KW-1185">Reference proteome</keyword>
<dbReference type="EMBL" id="FOLY01000002">
    <property type="protein sequence ID" value="SFC29054.1"/>
    <property type="molecule type" value="Genomic_DNA"/>
</dbReference>
<dbReference type="InterPro" id="IPR029062">
    <property type="entry name" value="Class_I_gatase-like"/>
</dbReference>
<sequence>MKKRVAVVISGCGWLDGTDVQELTMVLLRLDQMGLEWSCFAPDVAQHHVIDHTSGEPMADEQRQAMVESCRMVHERIYPLDRLEANAFGAIIIPGGHGAINQLSDFAVSGSSMQVLEQLVSRLHEFHEARKPIALIGMAALLVPRLFEQAIPVTLGQSAALSGTVSAMGGLHKSAGVGEIVVDIEHRVLTTPGWLVGTRPSDIAKGIFKLVERVGTLMEQPR</sequence>
<dbReference type="OrthoDB" id="5605062at2"/>
<gene>
    <name evidence="1" type="ORF">SAMN05421848_0905</name>
</gene>
<dbReference type="RefSeq" id="WP_090131222.1">
    <property type="nucleotide sequence ID" value="NZ_FOLY01000002.1"/>
</dbReference>
<name>A0A1I1HYN4_9GAMM</name>
<evidence type="ECO:0000313" key="2">
    <source>
        <dbReference type="Proteomes" id="UP000199046"/>
    </source>
</evidence>
<dbReference type="STRING" id="402385.SAMN05421848_0905"/>
<dbReference type="AlphaFoldDB" id="A0A1I1HYN4"/>
<protein>
    <submittedName>
        <fullName evidence="1">Enhancing lycopene biosynthesis protein 2</fullName>
    </submittedName>
</protein>
<dbReference type="NCBIfam" id="NF008747">
    <property type="entry name" value="PRK11780.1"/>
    <property type="match status" value="1"/>
</dbReference>
<accession>A0A1I1HYN4</accession>
<dbReference type="SUPFAM" id="SSF52317">
    <property type="entry name" value="Class I glutamine amidotransferase-like"/>
    <property type="match status" value="1"/>
</dbReference>
<dbReference type="PANTHER" id="PTHR10224:SF12">
    <property type="entry name" value="GLYOXALASE ELBB"/>
    <property type="match status" value="1"/>
</dbReference>